<sequence>MKKNLFLMRSLLLTMSLSSINSYAEETMSPQSESSDVVKSMSVSSVQNKNTDVLTSFDNSDSGKSVTDKNHVTPSPANEQSPYSSISSKTSQKAGQNNNTSGKYDFEKKYQEYVNKIDGLQKIADANIDLLNKKLESIYIADKKLGGVDGPGYYYRFKNDSKSSVLDKGLYYVYTKKSNSDVNLLKGMLVNFSLSEKRPSGKTISQAINISLAYNDDLPSIAKRVFTVAKPGDSIKVVTLAQYIYPTRELLPSGVEPDDTLIYTFDINRQYEK</sequence>
<feature type="compositionally biased region" description="Polar residues" evidence="1">
    <location>
        <begin position="50"/>
        <end position="65"/>
    </location>
</feature>
<accession>A0A8T6QF50</accession>
<feature type="signal peptide" evidence="2">
    <location>
        <begin position="1"/>
        <end position="24"/>
    </location>
</feature>
<comment type="caution">
    <text evidence="3">The sequence shown here is derived from an EMBL/GenBank/DDBJ whole genome shotgun (WGS) entry which is preliminary data.</text>
</comment>
<evidence type="ECO:0000256" key="1">
    <source>
        <dbReference type="SAM" id="MobiDB-lite"/>
    </source>
</evidence>
<feature type="compositionally biased region" description="Polar residues" evidence="1">
    <location>
        <begin position="72"/>
        <end position="102"/>
    </location>
</feature>
<feature type="chain" id="PRO_5035867578" evidence="2">
    <location>
        <begin position="25"/>
        <end position="273"/>
    </location>
</feature>
<feature type="region of interest" description="Disordered" evidence="1">
    <location>
        <begin position="50"/>
        <end position="103"/>
    </location>
</feature>
<gene>
    <name evidence="3" type="ORF">G3W53_22510</name>
</gene>
<name>A0A8T6QF50_ECOLX</name>
<keyword evidence="2" id="KW-0732">Signal</keyword>
<evidence type="ECO:0000256" key="2">
    <source>
        <dbReference type="SAM" id="SignalP"/>
    </source>
</evidence>
<proteinExistence type="predicted"/>
<dbReference type="AlphaFoldDB" id="A0A8T6QF50"/>
<dbReference type="EMBL" id="JAAGYP010000045">
    <property type="protein sequence ID" value="NEN72832.1"/>
    <property type="molecule type" value="Genomic_DNA"/>
</dbReference>
<evidence type="ECO:0000313" key="4">
    <source>
        <dbReference type="Proteomes" id="UP000471360"/>
    </source>
</evidence>
<dbReference type="Proteomes" id="UP000471360">
    <property type="component" value="Unassembled WGS sequence"/>
</dbReference>
<protein>
    <submittedName>
        <fullName evidence="3">Uncharacterized protein</fullName>
    </submittedName>
</protein>
<reference evidence="3 4" key="1">
    <citation type="submission" date="2020-02" db="EMBL/GenBank/DDBJ databases">
        <authorList>
            <person name="Subbiah M."/>
            <person name="Call D."/>
        </authorList>
    </citation>
    <scope>NUCLEOTIDE SEQUENCE [LARGE SCALE GENOMIC DNA]</scope>
    <source>
        <strain evidence="3 4">8375wB1</strain>
    </source>
</reference>
<organism evidence="3 4">
    <name type="scientific">Escherichia coli</name>
    <dbReference type="NCBI Taxonomy" id="562"/>
    <lineage>
        <taxon>Bacteria</taxon>
        <taxon>Pseudomonadati</taxon>
        <taxon>Pseudomonadota</taxon>
        <taxon>Gammaproteobacteria</taxon>
        <taxon>Enterobacterales</taxon>
        <taxon>Enterobacteriaceae</taxon>
        <taxon>Escherichia</taxon>
    </lineage>
</organism>
<evidence type="ECO:0000313" key="3">
    <source>
        <dbReference type="EMBL" id="NEN72832.1"/>
    </source>
</evidence>